<dbReference type="GO" id="GO:0006351">
    <property type="term" value="P:DNA-templated transcription"/>
    <property type="evidence" value="ECO:0007669"/>
    <property type="project" value="UniProtKB-UniRule"/>
</dbReference>
<dbReference type="InterPro" id="IPR044893">
    <property type="entry name" value="RNA_pol_Rpb1_clamp_domain"/>
</dbReference>
<dbReference type="Gene3D" id="4.10.320.40">
    <property type="match status" value="1"/>
</dbReference>
<comment type="catalytic activity">
    <reaction evidence="11 13 14">
        <text>RNA(n) + a ribonucleoside 5'-triphosphate = RNA(n+1) + diphosphate</text>
        <dbReference type="Rhea" id="RHEA:21248"/>
        <dbReference type="Rhea" id="RHEA-COMP:14527"/>
        <dbReference type="Rhea" id="RHEA-COMP:17342"/>
        <dbReference type="ChEBI" id="CHEBI:33019"/>
        <dbReference type="ChEBI" id="CHEBI:61557"/>
        <dbReference type="ChEBI" id="CHEBI:140395"/>
        <dbReference type="EC" id="2.7.7.6"/>
    </reaction>
</comment>
<comment type="subunit">
    <text evidence="13">Part of the RNA polymerase complex.</text>
</comment>
<dbReference type="InterPro" id="IPR007083">
    <property type="entry name" value="RNA_pol_Rpb1_4"/>
</dbReference>
<dbReference type="Pfam" id="PF04997">
    <property type="entry name" value="RNA_pol_Rpb1_1"/>
    <property type="match status" value="1"/>
</dbReference>
<dbReference type="GO" id="GO:0000287">
    <property type="term" value="F:magnesium ion binding"/>
    <property type="evidence" value="ECO:0007669"/>
    <property type="project" value="UniProtKB-UniRule"/>
</dbReference>
<evidence type="ECO:0000256" key="3">
    <source>
        <dbReference type="ARBA" id="ARBA00022490"/>
    </source>
</evidence>
<dbReference type="NCBIfam" id="TIGR02390">
    <property type="entry name" value="RNA_pol_rpoA1"/>
    <property type="match status" value="1"/>
</dbReference>
<dbReference type="SUPFAM" id="SSF64484">
    <property type="entry name" value="beta and beta-prime subunits of DNA dependent RNA-polymerase"/>
    <property type="match status" value="1"/>
</dbReference>
<evidence type="ECO:0000256" key="10">
    <source>
        <dbReference type="ARBA" id="ARBA00023163"/>
    </source>
</evidence>
<dbReference type="CDD" id="cd02582">
    <property type="entry name" value="RNAP_archeal_A"/>
    <property type="match status" value="1"/>
</dbReference>
<comment type="subcellular location">
    <subcellularLocation>
        <location evidence="13">Cytoplasm</location>
    </subcellularLocation>
</comment>
<dbReference type="FunFam" id="2.40.40.20:FF:000019">
    <property type="entry name" value="DNA-directed RNA polymerase II subunit RPB1"/>
    <property type="match status" value="1"/>
</dbReference>
<keyword evidence="10 13" id="KW-0804">Transcription</keyword>
<protein>
    <recommendedName>
        <fullName evidence="13">DNA-directed RNA polymerase subunit Rpo1N</fullName>
        <ecNumber evidence="13">2.7.7.6</ecNumber>
    </recommendedName>
    <alternativeName>
        <fullName evidence="13">DNA-directed RNA polymerase subunit A'</fullName>
    </alternativeName>
</protein>
<keyword evidence="9 13" id="KW-0238">DNA-binding</keyword>
<dbReference type="InterPro" id="IPR045867">
    <property type="entry name" value="DNA-dir_RpoC_beta_prime"/>
</dbReference>
<evidence type="ECO:0000256" key="4">
    <source>
        <dbReference type="ARBA" id="ARBA00022679"/>
    </source>
</evidence>
<dbReference type="Pfam" id="PF04983">
    <property type="entry name" value="RNA_pol_Rpb1_3"/>
    <property type="match status" value="1"/>
</dbReference>
<dbReference type="Gene3D" id="2.40.40.20">
    <property type="match status" value="1"/>
</dbReference>
<dbReference type="Gene3D" id="1.10.132.30">
    <property type="match status" value="1"/>
</dbReference>
<dbReference type="STRING" id="666510.ASAC_1176"/>
<dbReference type="OrthoDB" id="371812at2157"/>
<name>D9Q2P3_ACIS3</name>
<dbReference type="GO" id="GO:0003677">
    <property type="term" value="F:DNA binding"/>
    <property type="evidence" value="ECO:0007669"/>
    <property type="project" value="UniProtKB-UniRule"/>
</dbReference>
<feature type="binding site" evidence="13">
    <location>
        <position position="76"/>
    </location>
    <ligand>
        <name>Zn(2+)</name>
        <dbReference type="ChEBI" id="CHEBI:29105"/>
        <label>1</label>
    </ligand>
</feature>
<evidence type="ECO:0000256" key="12">
    <source>
        <dbReference type="ARBA" id="ARBA00053389"/>
    </source>
</evidence>
<dbReference type="Proteomes" id="UP000000346">
    <property type="component" value="Chromosome"/>
</dbReference>
<reference evidence="16 17" key="1">
    <citation type="journal article" date="2010" name="Appl. Environ. Microbiol.">
        <title>The genome sequence of the crenarchaeon Acidilobus saccharovorans supports a new order, Acidilobales, and suggests an important ecological role in terrestrial acidic hot springs.</title>
        <authorList>
            <person name="Mardanov A.V."/>
            <person name="Svetlitchnyi V.A."/>
            <person name="Beletsky A.V."/>
            <person name="Prokofeva M.I."/>
            <person name="Bonch-Osmolovskaya E.A."/>
            <person name="Ravin N.V."/>
            <person name="Skryabin K.G."/>
        </authorList>
    </citation>
    <scope>NUCLEOTIDE SEQUENCE [LARGE SCALE GENOMIC DNA]</scope>
    <source>
        <strain evidence="17">DSM 16705 / JCM 18335 / VKM B-2471 / 345-15</strain>
    </source>
</reference>
<evidence type="ECO:0000313" key="17">
    <source>
        <dbReference type="Proteomes" id="UP000000346"/>
    </source>
</evidence>
<dbReference type="GeneID" id="9499428"/>
<dbReference type="InParanoid" id="D9Q2P3"/>
<comment type="function">
    <text evidence="12 13">DNA-dependent RNA polymerase (RNAP) catalyzes the transcription of DNA into RNA using the four ribonucleoside triphosphates as substrates. Forms the clamp head domain.</text>
</comment>
<evidence type="ECO:0000313" key="16">
    <source>
        <dbReference type="EMBL" id="ADL19581.1"/>
    </source>
</evidence>
<evidence type="ECO:0000256" key="14">
    <source>
        <dbReference type="RuleBase" id="RU004279"/>
    </source>
</evidence>
<keyword evidence="2 13" id="KW-0240">DNA-directed RNA polymerase</keyword>
<dbReference type="InterPro" id="IPR000722">
    <property type="entry name" value="RNA_pol_asu"/>
</dbReference>
<feature type="binding site" evidence="13">
    <location>
        <position position="109"/>
    </location>
    <ligand>
        <name>Zn(2+)</name>
        <dbReference type="ChEBI" id="CHEBI:29105"/>
        <label>2</label>
    </ligand>
</feature>
<feature type="binding site" evidence="13">
    <location>
        <position position="465"/>
    </location>
    <ligand>
        <name>Mg(2+)</name>
        <dbReference type="ChEBI" id="CHEBI:18420"/>
    </ligand>
</feature>
<feature type="binding site" evidence="13">
    <location>
        <position position="157"/>
    </location>
    <ligand>
        <name>Zn(2+)</name>
        <dbReference type="ChEBI" id="CHEBI:29105"/>
        <label>2</label>
    </ligand>
</feature>
<evidence type="ECO:0000256" key="1">
    <source>
        <dbReference type="ARBA" id="ARBA00006460"/>
    </source>
</evidence>
<dbReference type="InterPro" id="IPR007081">
    <property type="entry name" value="RNA_pol_Rpb1_5"/>
</dbReference>
<feature type="binding site" evidence="13">
    <location>
        <position position="469"/>
    </location>
    <ligand>
        <name>Mg(2+)</name>
        <dbReference type="ChEBI" id="CHEBI:18420"/>
    </ligand>
</feature>
<dbReference type="InterPro" id="IPR007080">
    <property type="entry name" value="RNA_pol_Rpb1_1"/>
</dbReference>
<dbReference type="EMBL" id="CP001742">
    <property type="protein sequence ID" value="ADL19581.1"/>
    <property type="molecule type" value="Genomic_DNA"/>
</dbReference>
<dbReference type="Gene3D" id="6.10.250.2940">
    <property type="match status" value="1"/>
</dbReference>
<dbReference type="HAMAP" id="MF_00863">
    <property type="entry name" value="RNApol_arch_Rpo1N"/>
    <property type="match status" value="1"/>
</dbReference>
<evidence type="ECO:0000256" key="13">
    <source>
        <dbReference type="HAMAP-Rule" id="MF_00863"/>
    </source>
</evidence>
<comment type="cofactor">
    <cofactor evidence="13">
        <name>Mg(2+)</name>
        <dbReference type="ChEBI" id="CHEBI:18420"/>
    </cofactor>
</comment>
<dbReference type="EC" id="2.7.7.6" evidence="13"/>
<feature type="binding site" evidence="13">
    <location>
        <position position="154"/>
    </location>
    <ligand>
        <name>Zn(2+)</name>
        <dbReference type="ChEBI" id="CHEBI:29105"/>
        <label>2</label>
    </ligand>
</feature>
<feature type="domain" description="RNA polymerase N-terminal" evidence="15">
    <location>
        <begin position="213"/>
        <end position="519"/>
    </location>
</feature>
<dbReference type="PANTHER" id="PTHR19376">
    <property type="entry name" value="DNA-DIRECTED RNA POLYMERASE"/>
    <property type="match status" value="1"/>
</dbReference>
<dbReference type="Gene3D" id="1.10.10.1950">
    <property type="match status" value="1"/>
</dbReference>
<proteinExistence type="inferred from homology"/>
<dbReference type="NCBIfam" id="NF006336">
    <property type="entry name" value="PRK08566.1"/>
    <property type="match status" value="1"/>
</dbReference>
<sequence>MSYSPGEERERYTISGIRFSLLSPREIREMAKVTVIRPEIYEVDGSPVMGGLRDPHFGAIEPGERCPVCGNTRQDCPGHFGKIDLARPVVLPHLGDKIYQLLQSTCRSCGRILIPPQKAAYMLGIYRRLREKWPLLADIFVEEVIKEASSATECPHCGAKQYKIKFIKPYNFYEVRPEGEVRLTPSDVRERLEKIPDDDVELLGWDPKSARPEWAVLTVLPVPPLSVRPSITMESGSRAEDDLTHALAEIVRQNERLKNFISSSAPESMIEEAWQALQNVIAAYIDNELPNIYQLSHRGRKQLKTLAQRLKGKEGRLRGNLNGKRVNFSSRTVISPDPLISINEVGVPIEVAKILTVPMVVTKFNIEEARKYVLNGPYQWPGATIVYKKREGVKLDLRYQRNLRQLAESLEVGDIVERHLIDGDIVLFNRQPSLHRMSIMGHKVRVMPGRTFRLNLLVCAPYNADFDGDEMNLHVPRLEEARAEALNLLLVENHILTPRYGGPIIGGRQDYISGAYLLTVKTTLFDREAVGRLLAAASYSGELPEPAILKPRPLWTGKQLVSLFLPSDFNFSGRAKINAGDLKCDGEDCFFDSYVVIRRGRLLEGVFDKNTIGAEQPESVLHYIALEYGNAAARQLLDTMYRMFIRMLELRGFSISISDIEIPKEARDKIAKMTEEAKEDVMKLIEQYRNGTLEIIPGRTLEESLELKIIQRLQKLRDDAGKTAIGYMNPFNNAFIMARTGARGSDINITQMAAMLGQQTVRGRRIVRGFRTRTLPHFRPGDLSPEARGFVVSNFRDGLKPHEVFFHAAGGREGLVDTALKTSQSGYMQRRLINALQDLHVAYDGTVRDSQDNIIQFRYGEDGVDPQKTYHGKAVNVDRLIEKVKQGGA</sequence>
<keyword evidence="8 13" id="KW-0460">Magnesium</keyword>
<evidence type="ECO:0000256" key="11">
    <source>
        <dbReference type="ARBA" id="ARBA00048552"/>
    </source>
</evidence>
<dbReference type="InterPro" id="IPR007066">
    <property type="entry name" value="RNA_pol_Rpb1_3"/>
</dbReference>
<keyword evidence="7 13" id="KW-0862">Zinc</keyword>
<evidence type="ECO:0000256" key="7">
    <source>
        <dbReference type="ARBA" id="ARBA00022833"/>
    </source>
</evidence>
<keyword evidence="17" id="KW-1185">Reference proteome</keyword>
<feature type="binding site" evidence="13">
    <location>
        <position position="69"/>
    </location>
    <ligand>
        <name>Zn(2+)</name>
        <dbReference type="ChEBI" id="CHEBI:29105"/>
        <label>1</label>
    </ligand>
</feature>
<dbReference type="Pfam" id="PF05000">
    <property type="entry name" value="RNA_pol_Rpb1_4"/>
    <property type="match status" value="1"/>
</dbReference>
<dbReference type="eggNOG" id="arCOG04257">
    <property type="taxonomic scope" value="Archaea"/>
</dbReference>
<feature type="binding site" evidence="13">
    <location>
        <position position="79"/>
    </location>
    <ligand>
        <name>Zn(2+)</name>
        <dbReference type="ChEBI" id="CHEBI:29105"/>
        <label>1</label>
    </ligand>
</feature>
<comment type="function">
    <text evidence="14">DNA-dependent RNA polymerase catalyzes the transcription of DNA into RNA using the four ribonucleoside triphosphates as substrates.</text>
</comment>
<gene>
    <name evidence="13" type="primary">rpo1N</name>
    <name evidence="13" type="synonym">rpoA1</name>
    <name evidence="16" type="ordered locus">ASAC_1176</name>
</gene>
<keyword evidence="4 13" id="KW-0808">Transferase</keyword>
<comment type="cofactor">
    <cofactor evidence="13">
        <name>Zn(2+)</name>
        <dbReference type="ChEBI" id="CHEBI:29105"/>
    </cofactor>
    <text evidence="13">Binds at least 2 Zn(2+) per subunit.</text>
</comment>
<accession>D9Q2P3</accession>
<dbReference type="RefSeq" id="WP_013267093.1">
    <property type="nucleotide sequence ID" value="NC_014374.1"/>
</dbReference>
<dbReference type="Gene3D" id="6.20.50.80">
    <property type="match status" value="1"/>
</dbReference>
<dbReference type="GO" id="GO:0008270">
    <property type="term" value="F:zinc ion binding"/>
    <property type="evidence" value="ECO:0007669"/>
    <property type="project" value="UniProtKB-UniRule"/>
</dbReference>
<keyword evidence="5 13" id="KW-0548">Nucleotidyltransferase</keyword>
<dbReference type="Gene3D" id="3.30.1490.180">
    <property type="entry name" value="RNA polymerase ii"/>
    <property type="match status" value="1"/>
</dbReference>
<evidence type="ECO:0000259" key="15">
    <source>
        <dbReference type="SMART" id="SM00663"/>
    </source>
</evidence>
<dbReference type="InterPro" id="IPR012758">
    <property type="entry name" value="RPO1N"/>
</dbReference>
<dbReference type="FunCoup" id="D9Q2P3">
    <property type="interactions" value="158"/>
</dbReference>
<dbReference type="InterPro" id="IPR038120">
    <property type="entry name" value="Rpb1_funnel_sf"/>
</dbReference>
<dbReference type="KEGG" id="asc:ASAC_1176"/>
<evidence type="ECO:0000256" key="8">
    <source>
        <dbReference type="ARBA" id="ARBA00022842"/>
    </source>
</evidence>
<dbReference type="Gene3D" id="4.10.860.120">
    <property type="entry name" value="RNA polymerase II, clamp domain"/>
    <property type="match status" value="1"/>
</dbReference>
<dbReference type="Pfam" id="PF00623">
    <property type="entry name" value="RNA_pol_Rpb1_2"/>
    <property type="match status" value="1"/>
</dbReference>
<keyword evidence="6 13" id="KW-0479">Metal-binding</keyword>
<dbReference type="Gene3D" id="2.60.40.2940">
    <property type="match status" value="1"/>
</dbReference>
<keyword evidence="3 13" id="KW-0963">Cytoplasm</keyword>
<evidence type="ECO:0000256" key="6">
    <source>
        <dbReference type="ARBA" id="ARBA00022723"/>
    </source>
</evidence>
<evidence type="ECO:0000256" key="5">
    <source>
        <dbReference type="ARBA" id="ARBA00022695"/>
    </source>
</evidence>
<dbReference type="SMART" id="SM00663">
    <property type="entry name" value="RPOLA_N"/>
    <property type="match status" value="1"/>
</dbReference>
<comment type="similarity">
    <text evidence="1 13 14">Belongs to the RNA polymerase beta' chain family.</text>
</comment>
<dbReference type="GO" id="GO:0000428">
    <property type="term" value="C:DNA-directed RNA polymerase complex"/>
    <property type="evidence" value="ECO:0007669"/>
    <property type="project" value="UniProtKB-KW"/>
</dbReference>
<evidence type="ECO:0000256" key="9">
    <source>
        <dbReference type="ARBA" id="ARBA00023125"/>
    </source>
</evidence>
<dbReference type="Pfam" id="PF04998">
    <property type="entry name" value="RNA_pol_Rpb1_5"/>
    <property type="match status" value="1"/>
</dbReference>
<dbReference type="AlphaFoldDB" id="D9Q2P3"/>
<feature type="binding site" evidence="13">
    <location>
        <position position="66"/>
    </location>
    <ligand>
        <name>Zn(2+)</name>
        <dbReference type="ChEBI" id="CHEBI:29105"/>
        <label>1</label>
    </ligand>
</feature>
<feature type="binding site" evidence="13">
    <location>
        <position position="467"/>
    </location>
    <ligand>
        <name>Mg(2+)</name>
        <dbReference type="ChEBI" id="CHEBI:18420"/>
    </ligand>
</feature>
<dbReference type="GO" id="GO:0003899">
    <property type="term" value="F:DNA-directed RNA polymerase activity"/>
    <property type="evidence" value="ECO:0007669"/>
    <property type="project" value="UniProtKB-UniRule"/>
</dbReference>
<dbReference type="PANTHER" id="PTHR19376:SF32">
    <property type="entry name" value="DNA-DIRECTED RNA POLYMERASE III SUBUNIT RPC1"/>
    <property type="match status" value="1"/>
</dbReference>
<feature type="binding site" evidence="13">
    <location>
        <position position="106"/>
    </location>
    <ligand>
        <name>Zn(2+)</name>
        <dbReference type="ChEBI" id="CHEBI:29105"/>
        <label>2</label>
    </ligand>
</feature>
<dbReference type="InterPro" id="IPR006592">
    <property type="entry name" value="RNA_pol_N"/>
</dbReference>
<organism evidence="16 17">
    <name type="scientific">Acidilobus saccharovorans (strain DSM 16705 / JCM 18335 / VKM B-2471 / 345-15)</name>
    <dbReference type="NCBI Taxonomy" id="666510"/>
    <lineage>
        <taxon>Archaea</taxon>
        <taxon>Thermoproteota</taxon>
        <taxon>Thermoprotei</taxon>
        <taxon>Acidilobales</taxon>
        <taxon>Acidilobaceae</taxon>
        <taxon>Acidilobus</taxon>
    </lineage>
</organism>
<evidence type="ECO:0000256" key="2">
    <source>
        <dbReference type="ARBA" id="ARBA00022478"/>
    </source>
</evidence>
<dbReference type="GO" id="GO:0005737">
    <property type="term" value="C:cytoplasm"/>
    <property type="evidence" value="ECO:0007669"/>
    <property type="project" value="UniProtKB-SubCell"/>
</dbReference>
<dbReference type="HOGENOM" id="CLU_000487_3_1_2"/>